<dbReference type="GO" id="GO:0005975">
    <property type="term" value="P:carbohydrate metabolic process"/>
    <property type="evidence" value="ECO:0007669"/>
    <property type="project" value="InterPro"/>
</dbReference>
<comment type="caution">
    <text evidence="3">The sequence shown here is derived from an EMBL/GenBank/DDBJ whole genome shotgun (WGS) entry which is preliminary data.</text>
</comment>
<dbReference type="InterPro" id="IPR005198">
    <property type="entry name" value="Glyco_hydro_76"/>
</dbReference>
<dbReference type="Gene3D" id="1.50.10.20">
    <property type="match status" value="1"/>
</dbReference>
<keyword evidence="4" id="KW-1185">Reference proteome</keyword>
<evidence type="ECO:0000256" key="1">
    <source>
        <dbReference type="SAM" id="MobiDB-lite"/>
    </source>
</evidence>
<evidence type="ECO:0000256" key="2">
    <source>
        <dbReference type="SAM" id="SignalP"/>
    </source>
</evidence>
<dbReference type="Proteomes" id="UP001280581">
    <property type="component" value="Unassembled WGS sequence"/>
</dbReference>
<dbReference type="AlphaFoldDB" id="A0AAN6M497"/>
<dbReference type="SUPFAM" id="SSF48208">
    <property type="entry name" value="Six-hairpin glycosidases"/>
    <property type="match status" value="1"/>
</dbReference>
<dbReference type="EMBL" id="WVTA01000002">
    <property type="protein sequence ID" value="KAK3215503.1"/>
    <property type="molecule type" value="Genomic_DNA"/>
</dbReference>
<dbReference type="PANTHER" id="PTHR47791:SF2">
    <property type="entry name" value="ENDO MANNANASE, GH76 FAMILY (EUROFUNG)"/>
    <property type="match status" value="1"/>
</dbReference>
<keyword evidence="2" id="KW-0732">Signal</keyword>
<organism evidence="3 4">
    <name type="scientific">Pseudopithomyces chartarum</name>
    <dbReference type="NCBI Taxonomy" id="1892770"/>
    <lineage>
        <taxon>Eukaryota</taxon>
        <taxon>Fungi</taxon>
        <taxon>Dikarya</taxon>
        <taxon>Ascomycota</taxon>
        <taxon>Pezizomycotina</taxon>
        <taxon>Dothideomycetes</taxon>
        <taxon>Pleosporomycetidae</taxon>
        <taxon>Pleosporales</taxon>
        <taxon>Massarineae</taxon>
        <taxon>Didymosphaeriaceae</taxon>
        <taxon>Pseudopithomyces</taxon>
    </lineage>
</organism>
<dbReference type="InterPro" id="IPR053169">
    <property type="entry name" value="MUG_Protein"/>
</dbReference>
<evidence type="ECO:0000313" key="3">
    <source>
        <dbReference type="EMBL" id="KAK3215503.1"/>
    </source>
</evidence>
<dbReference type="Pfam" id="PF03663">
    <property type="entry name" value="Glyco_hydro_76"/>
    <property type="match status" value="1"/>
</dbReference>
<accession>A0AAN6M497</accession>
<protein>
    <submittedName>
        <fullName evidence="3">Uncharacterized protein</fullName>
    </submittedName>
</protein>
<dbReference type="InterPro" id="IPR008928">
    <property type="entry name" value="6-hairpin_glycosidase_sf"/>
</dbReference>
<feature type="chain" id="PRO_5042815123" evidence="2">
    <location>
        <begin position="27"/>
        <end position="411"/>
    </location>
</feature>
<evidence type="ECO:0000313" key="4">
    <source>
        <dbReference type="Proteomes" id="UP001280581"/>
    </source>
</evidence>
<reference evidence="3 4" key="1">
    <citation type="submission" date="2021-02" db="EMBL/GenBank/DDBJ databases">
        <title>Genome assembly of Pseudopithomyces chartarum.</title>
        <authorList>
            <person name="Jauregui R."/>
            <person name="Singh J."/>
            <person name="Voisey C."/>
        </authorList>
    </citation>
    <scope>NUCLEOTIDE SEQUENCE [LARGE SCALE GENOMIC DNA]</scope>
    <source>
        <strain evidence="3 4">AGR01</strain>
    </source>
</reference>
<proteinExistence type="predicted"/>
<feature type="signal peptide" evidence="2">
    <location>
        <begin position="1"/>
        <end position="26"/>
    </location>
</feature>
<gene>
    <name evidence="3" type="ORF">GRF29_8g233318</name>
</gene>
<sequence>MLLWDLRWSPRRTALMGLLLATLTIANEQTVLQPTQFPIDSPNHLPSTSSPPPITLQTLQEALHTLQSSYFTLWLGKYTTAIDWTSALTTTHLVATLDTLSRSTAYNVSYSPSLHPDLLPPSHFEEKIPTTTEIDRDIETYTAHILALYYTQPTFSLRLQAHDDMLWVSLSYLSTVSFLSKHSSRHHGANDTWHATQFTPSFVHRAHGFHISGWASNHSRNVCDERDDTVWSYNQGILLSGLRGLWDVTGEEKYLLEGHDLVQSVIRATHGGALGKGGILTEREVEGEGGRDDRKKERDGWNDRMQTLKDTITHHRTACSSYTPFVASNALAALSTRDEKGRFGMWWGAPFHPSNPSSSNPSSSSFPSSSSPSSDPNDRGLGRTLETQGSGLAVVRAGWEFGRLYPVRSTE</sequence>
<dbReference type="PANTHER" id="PTHR47791">
    <property type="entry name" value="MEIOTICALLY UP-REGULATED GENE 191 PROTEIN"/>
    <property type="match status" value="1"/>
</dbReference>
<feature type="compositionally biased region" description="Low complexity" evidence="1">
    <location>
        <begin position="354"/>
        <end position="375"/>
    </location>
</feature>
<feature type="region of interest" description="Disordered" evidence="1">
    <location>
        <begin position="282"/>
        <end position="301"/>
    </location>
</feature>
<feature type="region of interest" description="Disordered" evidence="1">
    <location>
        <begin position="354"/>
        <end position="389"/>
    </location>
</feature>
<name>A0AAN6M497_9PLEO</name>